<dbReference type="InterPro" id="IPR032675">
    <property type="entry name" value="LRR_dom_sf"/>
</dbReference>
<evidence type="ECO:0000256" key="6">
    <source>
        <dbReference type="ARBA" id="ARBA00022737"/>
    </source>
</evidence>
<comment type="caution">
    <text evidence="12">The sequence shown here is derived from an EMBL/GenBank/DDBJ whole genome shotgun (WGS) entry which is preliminary data.</text>
</comment>
<keyword evidence="7 11" id="KW-1133">Transmembrane helix</keyword>
<keyword evidence="10" id="KW-0325">Glycoprotein</keyword>
<evidence type="ECO:0000256" key="5">
    <source>
        <dbReference type="ARBA" id="ARBA00022729"/>
    </source>
</evidence>
<evidence type="ECO:0000256" key="9">
    <source>
        <dbReference type="ARBA" id="ARBA00023170"/>
    </source>
</evidence>
<evidence type="ECO:0000256" key="3">
    <source>
        <dbReference type="ARBA" id="ARBA00022614"/>
    </source>
</evidence>
<accession>A0A444ZPS6</accession>
<evidence type="ECO:0000256" key="7">
    <source>
        <dbReference type="ARBA" id="ARBA00022989"/>
    </source>
</evidence>
<keyword evidence="3" id="KW-0433">Leucine-rich repeat</keyword>
<organism evidence="12 13">
    <name type="scientific">Arachis hypogaea</name>
    <name type="common">Peanut</name>
    <dbReference type="NCBI Taxonomy" id="3818"/>
    <lineage>
        <taxon>Eukaryota</taxon>
        <taxon>Viridiplantae</taxon>
        <taxon>Streptophyta</taxon>
        <taxon>Embryophyta</taxon>
        <taxon>Tracheophyta</taxon>
        <taxon>Spermatophyta</taxon>
        <taxon>Magnoliopsida</taxon>
        <taxon>eudicotyledons</taxon>
        <taxon>Gunneridae</taxon>
        <taxon>Pentapetalae</taxon>
        <taxon>rosids</taxon>
        <taxon>fabids</taxon>
        <taxon>Fabales</taxon>
        <taxon>Fabaceae</taxon>
        <taxon>Papilionoideae</taxon>
        <taxon>50 kb inversion clade</taxon>
        <taxon>dalbergioids sensu lato</taxon>
        <taxon>Dalbergieae</taxon>
        <taxon>Pterocarpus clade</taxon>
        <taxon>Arachis</taxon>
    </lineage>
</organism>
<dbReference type="PRINTS" id="PR00019">
    <property type="entry name" value="LEURICHRPT"/>
</dbReference>
<dbReference type="PANTHER" id="PTHR48063">
    <property type="entry name" value="LRR RECEPTOR-LIKE KINASE"/>
    <property type="match status" value="1"/>
</dbReference>
<dbReference type="PANTHER" id="PTHR48063:SF101">
    <property type="entry name" value="LRR RECEPTOR-LIKE SERINE_THREONINE-PROTEIN KINASE FLS2"/>
    <property type="match status" value="1"/>
</dbReference>
<dbReference type="Pfam" id="PF13855">
    <property type="entry name" value="LRR_8"/>
    <property type="match status" value="1"/>
</dbReference>
<keyword evidence="5" id="KW-0732">Signal</keyword>
<sequence>MSKYRSTLGLLRSIDLSSNRFNGEIPSDMMRLVGLVSLNISRNKLVGNIPQGVGQLKSLDFLDLSRNQLSGRIPSQLSQLDRLSVLDLSYNDLSGQILLGTQLQTRDASAYIGNPKLCGAPLNRTCLIPTQNQVDGNDDHEEQFFTEGFYIALAIGFIMGFWGVFCSLILKKSWRYAYFKFFNDLYDKLYVFAAIKMAKLKRIRS</sequence>
<evidence type="ECO:0000256" key="1">
    <source>
        <dbReference type="ARBA" id="ARBA00004479"/>
    </source>
</evidence>
<feature type="transmembrane region" description="Helical" evidence="11">
    <location>
        <begin position="149"/>
        <end position="170"/>
    </location>
</feature>
<dbReference type="OrthoDB" id="8731593at2759"/>
<evidence type="ECO:0000256" key="8">
    <source>
        <dbReference type="ARBA" id="ARBA00023136"/>
    </source>
</evidence>
<evidence type="ECO:0000256" key="4">
    <source>
        <dbReference type="ARBA" id="ARBA00022692"/>
    </source>
</evidence>
<evidence type="ECO:0000313" key="13">
    <source>
        <dbReference type="Proteomes" id="UP000289738"/>
    </source>
</evidence>
<dbReference type="GO" id="GO:0016020">
    <property type="term" value="C:membrane"/>
    <property type="evidence" value="ECO:0007669"/>
    <property type="project" value="UniProtKB-SubCell"/>
</dbReference>
<evidence type="ECO:0000256" key="2">
    <source>
        <dbReference type="ARBA" id="ARBA00009592"/>
    </source>
</evidence>
<evidence type="ECO:0000313" key="12">
    <source>
        <dbReference type="EMBL" id="RYR16209.1"/>
    </source>
</evidence>
<dbReference type="Proteomes" id="UP000289738">
    <property type="component" value="Chromosome B04"/>
</dbReference>
<evidence type="ECO:0000256" key="10">
    <source>
        <dbReference type="ARBA" id="ARBA00023180"/>
    </source>
</evidence>
<reference evidence="12 13" key="1">
    <citation type="submission" date="2019-01" db="EMBL/GenBank/DDBJ databases">
        <title>Sequencing of cultivated peanut Arachis hypogaea provides insights into genome evolution and oil improvement.</title>
        <authorList>
            <person name="Chen X."/>
        </authorList>
    </citation>
    <scope>NUCLEOTIDE SEQUENCE [LARGE SCALE GENOMIC DNA]</scope>
    <source>
        <strain evidence="13">cv. Fuhuasheng</strain>
        <tissue evidence="12">Leaves</tissue>
    </source>
</reference>
<keyword evidence="8 11" id="KW-0472">Membrane</keyword>
<dbReference type="InterPro" id="IPR001611">
    <property type="entry name" value="Leu-rich_rpt"/>
</dbReference>
<dbReference type="InterPro" id="IPR046956">
    <property type="entry name" value="RLP23-like"/>
</dbReference>
<keyword evidence="13" id="KW-1185">Reference proteome</keyword>
<dbReference type="SUPFAM" id="SSF52058">
    <property type="entry name" value="L domain-like"/>
    <property type="match status" value="1"/>
</dbReference>
<dbReference type="Gramene" id="arahy.Tifrunner.gnm2.ann2.Ah14g475100.1">
    <property type="protein sequence ID" value="arahy.Tifrunner.gnm2.ann2.Ah14g475100.1-CDS-1"/>
    <property type="gene ID" value="arahy.Tifrunner.gnm2.ann2.Ah14g475100"/>
</dbReference>
<keyword evidence="4 11" id="KW-0812">Transmembrane</keyword>
<protein>
    <submittedName>
        <fullName evidence="12">Uncharacterized protein</fullName>
    </submittedName>
</protein>
<keyword evidence="6" id="KW-0677">Repeat</keyword>
<dbReference type="EMBL" id="SDMP01000014">
    <property type="protein sequence ID" value="RYR16209.1"/>
    <property type="molecule type" value="Genomic_DNA"/>
</dbReference>
<dbReference type="Pfam" id="PF00560">
    <property type="entry name" value="LRR_1"/>
    <property type="match status" value="1"/>
</dbReference>
<comment type="subcellular location">
    <subcellularLocation>
        <location evidence="1">Membrane</location>
        <topology evidence="1">Single-pass type I membrane protein</topology>
    </subcellularLocation>
</comment>
<proteinExistence type="inferred from homology"/>
<dbReference type="Gene3D" id="3.80.10.10">
    <property type="entry name" value="Ribonuclease Inhibitor"/>
    <property type="match status" value="1"/>
</dbReference>
<dbReference type="SMR" id="A0A444ZPS6"/>
<evidence type="ECO:0000256" key="11">
    <source>
        <dbReference type="SAM" id="Phobius"/>
    </source>
</evidence>
<dbReference type="FunFam" id="3.80.10.10:FF:000111">
    <property type="entry name" value="LRR receptor-like serine/threonine-protein kinase ERECTA"/>
    <property type="match status" value="1"/>
</dbReference>
<name>A0A444ZPS6_ARAHY</name>
<comment type="similarity">
    <text evidence="2">Belongs to the RLP family.</text>
</comment>
<dbReference type="AlphaFoldDB" id="A0A444ZPS6"/>
<dbReference type="STRING" id="3818.A0A444ZPS6"/>
<gene>
    <name evidence="12" type="ORF">Ahy_B04g073204</name>
</gene>
<keyword evidence="9" id="KW-0675">Receptor</keyword>